<name>A0A7V3KN34_UNCW3</name>
<evidence type="ECO:0000313" key="2">
    <source>
        <dbReference type="EMBL" id="HGB35752.1"/>
    </source>
</evidence>
<proteinExistence type="predicted"/>
<gene>
    <name evidence="2" type="ORF">ENV38_02450</name>
</gene>
<dbReference type="AlphaFoldDB" id="A0A7V3KN34"/>
<comment type="caution">
    <text evidence="2">The sequence shown here is derived from an EMBL/GenBank/DDBJ whole genome shotgun (WGS) entry which is preliminary data.</text>
</comment>
<accession>A0A7V3KN34</accession>
<dbReference type="Pfam" id="PF01927">
    <property type="entry name" value="Mut7-C"/>
    <property type="match status" value="1"/>
</dbReference>
<dbReference type="PANTHER" id="PTHR39081:SF1">
    <property type="entry name" value="MUT7-C RNASE DOMAIN-CONTAINING PROTEIN"/>
    <property type="match status" value="1"/>
</dbReference>
<organism evidence="2">
    <name type="scientific">candidate division WOR-3 bacterium</name>
    <dbReference type="NCBI Taxonomy" id="2052148"/>
    <lineage>
        <taxon>Bacteria</taxon>
        <taxon>Bacteria division WOR-3</taxon>
    </lineage>
</organism>
<feature type="domain" description="Mut7-C RNAse" evidence="1">
    <location>
        <begin position="2"/>
        <end position="144"/>
    </location>
</feature>
<reference evidence="2" key="1">
    <citation type="journal article" date="2020" name="mSystems">
        <title>Genome- and Community-Level Interaction Insights into Carbon Utilization and Element Cycling Functions of Hydrothermarchaeota in Hydrothermal Sediment.</title>
        <authorList>
            <person name="Zhou Z."/>
            <person name="Liu Y."/>
            <person name="Xu W."/>
            <person name="Pan J."/>
            <person name="Luo Z.H."/>
            <person name="Li M."/>
        </authorList>
    </citation>
    <scope>NUCLEOTIDE SEQUENCE [LARGE SCALE GENOMIC DNA]</scope>
    <source>
        <strain evidence="2">SpSt-754</strain>
    </source>
</reference>
<protein>
    <recommendedName>
        <fullName evidence="1">Mut7-C RNAse domain-containing protein</fullName>
    </recommendedName>
</protein>
<dbReference type="InterPro" id="IPR002782">
    <property type="entry name" value="Mut7-C_RNAse_dom"/>
</dbReference>
<dbReference type="PANTHER" id="PTHR39081">
    <property type="entry name" value="MUT7-C DOMAIN-CONTAINING PROTEIN"/>
    <property type="match status" value="1"/>
</dbReference>
<sequence length="152" mass="17958">MNFLCDSMLGKLARLLRMCGFDTIYIKSGLNLENIKEFENSDRIVLTRNTKFKKYKGKLTIFFPDHDNPLIQLKMVLNQFNLVDKINFLSLCMECNVPIVKIDKELVRGKVPFFVFDTHNEFYFCPSCHRYYWEGSHVSKMKEKLKGVIGWQ</sequence>
<evidence type="ECO:0000259" key="1">
    <source>
        <dbReference type="Pfam" id="PF01927"/>
    </source>
</evidence>
<dbReference type="EMBL" id="DTGD01000093">
    <property type="protein sequence ID" value="HGB35752.1"/>
    <property type="molecule type" value="Genomic_DNA"/>
</dbReference>